<proteinExistence type="predicted"/>
<sequence length="282" mass="30839">MHFGKRVAQLLGLVGISVVSASALAINCQKAGNAAEKLICSDRAAVAADAELNRAYAALLKQAPDAEIRAMLVASQRRWVEARDLRLEGLASDPESLPDDKTPGAIAADLIRARASEFKERRKGDDIPRLIRVALSQREFRKQFTGGPYSGYDVSCDVLPPDYKYYACFATRYYQNNDRVCSTDEYWATGSVYVQRYVAKVVDNKPVPVASCSYNGNDESCPGSIADDARWNTGPKVHAPTYPSKPLPQVDGEVDDSDDYGWIKACLTDSSFPLSNPTTAGR</sequence>
<dbReference type="InterPro" id="IPR009739">
    <property type="entry name" value="LprI-like_N"/>
</dbReference>
<gene>
    <name evidence="2" type="ORF">LMG3328_02036</name>
</gene>
<evidence type="ECO:0000259" key="1">
    <source>
        <dbReference type="Pfam" id="PF07007"/>
    </source>
</evidence>
<organism evidence="2 3">
    <name type="scientific">Achromobacter ruhlandii</name>
    <dbReference type="NCBI Taxonomy" id="72557"/>
    <lineage>
        <taxon>Bacteria</taxon>
        <taxon>Pseudomonadati</taxon>
        <taxon>Pseudomonadota</taxon>
        <taxon>Betaproteobacteria</taxon>
        <taxon>Burkholderiales</taxon>
        <taxon>Alcaligenaceae</taxon>
        <taxon>Achromobacter</taxon>
    </lineage>
</organism>
<dbReference type="Gene3D" id="1.20.1270.180">
    <property type="match status" value="1"/>
</dbReference>
<reference evidence="2 3" key="1">
    <citation type="submission" date="2020-04" db="EMBL/GenBank/DDBJ databases">
        <authorList>
            <person name="De Canck E."/>
        </authorList>
    </citation>
    <scope>NUCLEOTIDE SEQUENCE [LARGE SCALE GENOMIC DNA]</scope>
    <source>
        <strain evidence="2 3">LMG 3328</strain>
    </source>
</reference>
<dbReference type="EMBL" id="CADILE010000005">
    <property type="protein sequence ID" value="CAB3856204.1"/>
    <property type="molecule type" value="Genomic_DNA"/>
</dbReference>
<dbReference type="AlphaFoldDB" id="A0A2M9GPX3"/>
<feature type="domain" description="Lysozyme inhibitor LprI-like N-terminal" evidence="1">
    <location>
        <begin position="28"/>
        <end position="96"/>
    </location>
</feature>
<name>A0A2M9GPX3_9BURK</name>
<evidence type="ECO:0000313" key="2">
    <source>
        <dbReference type="EMBL" id="CAB3856204.1"/>
    </source>
</evidence>
<dbReference type="RefSeq" id="WP_068952399.1">
    <property type="nucleotide sequence ID" value="NZ_CADILE010000005.1"/>
</dbReference>
<accession>A0A2M9GPX3</accession>
<protein>
    <recommendedName>
        <fullName evidence="1">Lysozyme inhibitor LprI-like N-terminal domain-containing protein</fullName>
    </recommendedName>
</protein>
<dbReference type="Proteomes" id="UP000494122">
    <property type="component" value="Unassembled WGS sequence"/>
</dbReference>
<evidence type="ECO:0000313" key="3">
    <source>
        <dbReference type="Proteomes" id="UP000494122"/>
    </source>
</evidence>
<dbReference type="Pfam" id="PF07007">
    <property type="entry name" value="LprI"/>
    <property type="match status" value="1"/>
</dbReference>